<dbReference type="EMBL" id="VIBQ01000012">
    <property type="protein sequence ID" value="KAB8343101.1"/>
    <property type="molecule type" value="Genomic_DNA"/>
</dbReference>
<dbReference type="InterPro" id="IPR013819">
    <property type="entry name" value="LipOase_C"/>
</dbReference>
<dbReference type="AlphaFoldDB" id="A0A5N6KTI9"/>
<evidence type="ECO:0000256" key="2">
    <source>
        <dbReference type="ARBA" id="ARBA00022964"/>
    </source>
</evidence>
<dbReference type="Proteomes" id="UP000327013">
    <property type="component" value="Unassembled WGS sequence"/>
</dbReference>
<organism evidence="5 6">
    <name type="scientific">Carpinus fangiana</name>
    <dbReference type="NCBI Taxonomy" id="176857"/>
    <lineage>
        <taxon>Eukaryota</taxon>
        <taxon>Viridiplantae</taxon>
        <taxon>Streptophyta</taxon>
        <taxon>Embryophyta</taxon>
        <taxon>Tracheophyta</taxon>
        <taxon>Spermatophyta</taxon>
        <taxon>Magnoliopsida</taxon>
        <taxon>eudicotyledons</taxon>
        <taxon>Gunneridae</taxon>
        <taxon>Pentapetalae</taxon>
        <taxon>rosids</taxon>
        <taxon>fabids</taxon>
        <taxon>Fagales</taxon>
        <taxon>Betulaceae</taxon>
        <taxon>Carpinus</taxon>
    </lineage>
</organism>
<sequence length="722" mass="80125">MGLLEHVTDDELLKNIPESVSNMPIFDFDPGVFDNELRALNIEPPSLNLGAENPLDDVTYSKGNIVQGTYGGTQAAVHAIFNRVERGFASYFDAIGIESSLPRSDSLEKRRQKYRWATIEDDRKITALGYPPHLKSIPRDAASEDGTNDAGHHFGIYDALGLAETSLLLPKIIPDEFVGGWANSIKKVEAGILHGLIEAVYGDPESGTTIKALEENNKNNRKTGTDIMQGKNIGLYDDWFSDAKYGQFQFTACNPVTITAASDKWVQEFAQAAQADNNTSALDLLRKADRKSLYVQDASYFREATGAAVDADMHNKQKSGDRWACAAVSLFHLQEDGKLHPLAIIIDYKGSIENSVTIFNRRLQPGTGTLEEERTDWPWRYAKTCAQVSDWTRHEMTVHLVETHLVEEVIIVATQRTLPSGHPILRLLEPHWYKTLSKNAGARETLVPNIIFDLVGFTGAQPFAYLWHAFRSFDFVGRYVPHDLAARGFPLAELDAPRFRNYAYARNVKLMWDALRRYVAAMVALAYPDDAAVAADAPLAAWCAEIQGPGQLASFPTVATRDALVDAVTMCIHIAAPQHTAVNYLQNFYQAFVISKPPMLCAAPPRDLAALRAFGEPQLLAALPVHREREWLLAAQIPMILSFAVTEERNMVAFAQSLWRVYYRKEGAEAARIKEIAAALYGDLRKLAVAFRDHSLEVDDGSGKTVPYMVMDPGNTAVSILL</sequence>
<evidence type="ECO:0000256" key="3">
    <source>
        <dbReference type="ARBA" id="ARBA00023002"/>
    </source>
</evidence>
<gene>
    <name evidence="5" type="ORF">FH972_022695</name>
</gene>
<dbReference type="SUPFAM" id="SSF48484">
    <property type="entry name" value="Lipoxigenase"/>
    <property type="match status" value="1"/>
</dbReference>
<dbReference type="Gene3D" id="3.10.450.60">
    <property type="match status" value="1"/>
</dbReference>
<dbReference type="Gene3D" id="1.20.245.10">
    <property type="entry name" value="Lipoxygenase-1, Domain 5"/>
    <property type="match status" value="1"/>
</dbReference>
<evidence type="ECO:0000259" key="4">
    <source>
        <dbReference type="PROSITE" id="PS51393"/>
    </source>
</evidence>
<proteinExistence type="predicted"/>
<keyword evidence="2" id="KW-0223">Dioxygenase</keyword>
<dbReference type="InterPro" id="IPR000907">
    <property type="entry name" value="LipOase"/>
</dbReference>
<keyword evidence="3" id="KW-0560">Oxidoreductase</keyword>
<feature type="domain" description="Lipoxygenase" evidence="4">
    <location>
        <begin position="88"/>
        <end position="722"/>
    </location>
</feature>
<dbReference type="GO" id="GO:0046872">
    <property type="term" value="F:metal ion binding"/>
    <property type="evidence" value="ECO:0007669"/>
    <property type="project" value="UniProtKB-KW"/>
</dbReference>
<dbReference type="OrthoDB" id="407298at2759"/>
<evidence type="ECO:0000313" key="5">
    <source>
        <dbReference type="EMBL" id="KAB8343101.1"/>
    </source>
</evidence>
<name>A0A5N6KTI9_9ROSI</name>
<protein>
    <recommendedName>
        <fullName evidence="4">Lipoxygenase domain-containing protein</fullName>
    </recommendedName>
</protein>
<comment type="caution">
    <text evidence="5">The sequence shown here is derived from an EMBL/GenBank/DDBJ whole genome shotgun (WGS) entry which is preliminary data.</text>
</comment>
<dbReference type="GO" id="GO:0016702">
    <property type="term" value="F:oxidoreductase activity, acting on single donors with incorporation of molecular oxygen, incorporation of two atoms of oxygen"/>
    <property type="evidence" value="ECO:0007669"/>
    <property type="project" value="InterPro"/>
</dbReference>
<keyword evidence="6" id="KW-1185">Reference proteome</keyword>
<dbReference type="PROSITE" id="PS51393">
    <property type="entry name" value="LIPOXYGENASE_3"/>
    <property type="match status" value="1"/>
</dbReference>
<dbReference type="GO" id="GO:0034440">
    <property type="term" value="P:lipid oxidation"/>
    <property type="evidence" value="ECO:0007669"/>
    <property type="project" value="InterPro"/>
</dbReference>
<dbReference type="InterPro" id="IPR036226">
    <property type="entry name" value="LipOase_C_sf"/>
</dbReference>
<accession>A0A5N6KTI9</accession>
<reference evidence="5 6" key="1">
    <citation type="submission" date="2019-06" db="EMBL/GenBank/DDBJ databases">
        <title>A chromosomal-level reference genome of Carpinus fangiana (Coryloideae, Betulaceae).</title>
        <authorList>
            <person name="Yang X."/>
            <person name="Wang Z."/>
            <person name="Zhang L."/>
            <person name="Hao G."/>
            <person name="Liu J."/>
            <person name="Yang Y."/>
        </authorList>
    </citation>
    <scope>NUCLEOTIDE SEQUENCE [LARGE SCALE GENOMIC DNA]</scope>
    <source>
        <strain evidence="5">Cfa_2016G</strain>
        <tissue evidence="5">Leaf</tissue>
    </source>
</reference>
<dbReference type="PANTHER" id="PTHR11771">
    <property type="entry name" value="LIPOXYGENASE"/>
    <property type="match status" value="1"/>
</dbReference>
<evidence type="ECO:0000256" key="1">
    <source>
        <dbReference type="ARBA" id="ARBA00022723"/>
    </source>
</evidence>
<keyword evidence="1" id="KW-0479">Metal-binding</keyword>
<dbReference type="PRINTS" id="PR00087">
    <property type="entry name" value="LIPOXYGENASE"/>
</dbReference>
<dbReference type="Pfam" id="PF00305">
    <property type="entry name" value="Lipoxygenase"/>
    <property type="match status" value="1"/>
</dbReference>
<evidence type="ECO:0000313" key="6">
    <source>
        <dbReference type="Proteomes" id="UP000327013"/>
    </source>
</evidence>